<name>A0A212J3K1_9FIRM</name>
<proteinExistence type="predicted"/>
<accession>A0A212J3K1</accession>
<reference evidence="1" key="1">
    <citation type="submission" date="2016-04" db="EMBL/GenBank/DDBJ databases">
        <authorList>
            <person name="Evans L.H."/>
            <person name="Alamgir A."/>
            <person name="Owens N."/>
            <person name="Weber N.D."/>
            <person name="Virtaneva K."/>
            <person name="Barbian K."/>
            <person name="Babar A."/>
            <person name="Rosenke K."/>
        </authorList>
    </citation>
    <scope>NUCLEOTIDE SEQUENCE</scope>
    <source>
        <strain evidence="1">86</strain>
    </source>
</reference>
<dbReference type="InterPro" id="IPR019650">
    <property type="entry name" value="DUF2513"/>
</dbReference>
<protein>
    <recommendedName>
        <fullName evidence="2">DUF2513 domain-containing protein</fullName>
    </recommendedName>
</protein>
<dbReference type="AlphaFoldDB" id="A0A212J3K1"/>
<sequence length="130" mass="14518">MELNADCVRDVLISLEGCEFHEHMTLDMLVDKLPDYSEEQLWYTCLKLEEGGYLDLMTVQMLRMTMPAIKQINSITFAGHEFLNTVRENKNWKKAKDIAKAAGAFSIKALGDIAKEVAAAAIKAALQSPP</sequence>
<evidence type="ECO:0000313" key="1">
    <source>
        <dbReference type="EMBL" id="SBV94023.1"/>
    </source>
</evidence>
<dbReference type="Pfam" id="PF10711">
    <property type="entry name" value="DUF2513"/>
    <property type="match status" value="1"/>
</dbReference>
<gene>
    <name evidence="1" type="ORF">KL86CLO1_10457</name>
</gene>
<dbReference type="EMBL" id="FLUN01000001">
    <property type="protein sequence ID" value="SBV94023.1"/>
    <property type="molecule type" value="Genomic_DNA"/>
</dbReference>
<organism evidence="1">
    <name type="scientific">uncultured Eubacteriales bacterium</name>
    <dbReference type="NCBI Taxonomy" id="172733"/>
    <lineage>
        <taxon>Bacteria</taxon>
        <taxon>Bacillati</taxon>
        <taxon>Bacillota</taxon>
        <taxon>Clostridia</taxon>
        <taxon>Eubacteriales</taxon>
        <taxon>environmental samples</taxon>
    </lineage>
</organism>
<evidence type="ECO:0008006" key="2">
    <source>
        <dbReference type="Google" id="ProtNLM"/>
    </source>
</evidence>